<feature type="compositionally biased region" description="Low complexity" evidence="1">
    <location>
        <begin position="1"/>
        <end position="20"/>
    </location>
</feature>
<organism evidence="2 3">
    <name type="scientific">Achaetomium macrosporum</name>
    <dbReference type="NCBI Taxonomy" id="79813"/>
    <lineage>
        <taxon>Eukaryota</taxon>
        <taxon>Fungi</taxon>
        <taxon>Dikarya</taxon>
        <taxon>Ascomycota</taxon>
        <taxon>Pezizomycotina</taxon>
        <taxon>Sordariomycetes</taxon>
        <taxon>Sordariomycetidae</taxon>
        <taxon>Sordariales</taxon>
        <taxon>Chaetomiaceae</taxon>
        <taxon>Achaetomium</taxon>
    </lineage>
</organism>
<dbReference type="EMBL" id="MU860356">
    <property type="protein sequence ID" value="KAK4234546.1"/>
    <property type="molecule type" value="Genomic_DNA"/>
</dbReference>
<accession>A0AAN7C372</accession>
<gene>
    <name evidence="2" type="ORF">C8A03DRAFT_37689</name>
</gene>
<dbReference type="AlphaFoldDB" id="A0AAN7C372"/>
<reference evidence="2" key="2">
    <citation type="submission" date="2023-05" db="EMBL/GenBank/DDBJ databases">
        <authorList>
            <consortium name="Lawrence Berkeley National Laboratory"/>
            <person name="Steindorff A."/>
            <person name="Hensen N."/>
            <person name="Bonometti L."/>
            <person name="Westerberg I."/>
            <person name="Brannstrom I.O."/>
            <person name="Guillou S."/>
            <person name="Cros-Aarteil S."/>
            <person name="Calhoun S."/>
            <person name="Haridas S."/>
            <person name="Kuo A."/>
            <person name="Mondo S."/>
            <person name="Pangilinan J."/>
            <person name="Riley R."/>
            <person name="Labutti K."/>
            <person name="Andreopoulos B."/>
            <person name="Lipzen A."/>
            <person name="Chen C."/>
            <person name="Yanf M."/>
            <person name="Daum C."/>
            <person name="Ng V."/>
            <person name="Clum A."/>
            <person name="Ohm R."/>
            <person name="Martin F."/>
            <person name="Silar P."/>
            <person name="Natvig D."/>
            <person name="Lalanne C."/>
            <person name="Gautier V."/>
            <person name="Ament-Velasquez S.L."/>
            <person name="Kruys A."/>
            <person name="Hutchinson M.I."/>
            <person name="Powell A.J."/>
            <person name="Barry K."/>
            <person name="Miller A.N."/>
            <person name="Grigoriev I.V."/>
            <person name="Debuchy R."/>
            <person name="Gladieux P."/>
            <person name="Thoren M.H."/>
            <person name="Johannesson H."/>
        </authorList>
    </citation>
    <scope>NUCLEOTIDE SEQUENCE</scope>
    <source>
        <strain evidence="2">CBS 532.94</strain>
    </source>
</reference>
<evidence type="ECO:0000313" key="2">
    <source>
        <dbReference type="EMBL" id="KAK4234546.1"/>
    </source>
</evidence>
<evidence type="ECO:0000256" key="1">
    <source>
        <dbReference type="SAM" id="MobiDB-lite"/>
    </source>
</evidence>
<proteinExistence type="predicted"/>
<name>A0AAN7C372_9PEZI</name>
<protein>
    <submittedName>
        <fullName evidence="2">Uncharacterized protein</fullName>
    </submittedName>
</protein>
<dbReference type="Pfam" id="PF12511">
    <property type="entry name" value="DUF3716"/>
    <property type="match status" value="1"/>
</dbReference>
<comment type="caution">
    <text evidence="2">The sequence shown here is derived from an EMBL/GenBank/DDBJ whole genome shotgun (WGS) entry which is preliminary data.</text>
</comment>
<dbReference type="InterPro" id="IPR022190">
    <property type="entry name" value="DUF3716"/>
</dbReference>
<evidence type="ECO:0000313" key="3">
    <source>
        <dbReference type="Proteomes" id="UP001303760"/>
    </source>
</evidence>
<reference evidence="2" key="1">
    <citation type="journal article" date="2023" name="Mol. Phylogenet. Evol.">
        <title>Genome-scale phylogeny and comparative genomics of the fungal order Sordariales.</title>
        <authorList>
            <person name="Hensen N."/>
            <person name="Bonometti L."/>
            <person name="Westerberg I."/>
            <person name="Brannstrom I.O."/>
            <person name="Guillou S."/>
            <person name="Cros-Aarteil S."/>
            <person name="Calhoun S."/>
            <person name="Haridas S."/>
            <person name="Kuo A."/>
            <person name="Mondo S."/>
            <person name="Pangilinan J."/>
            <person name="Riley R."/>
            <person name="LaButti K."/>
            <person name="Andreopoulos B."/>
            <person name="Lipzen A."/>
            <person name="Chen C."/>
            <person name="Yan M."/>
            <person name="Daum C."/>
            <person name="Ng V."/>
            <person name="Clum A."/>
            <person name="Steindorff A."/>
            <person name="Ohm R.A."/>
            <person name="Martin F."/>
            <person name="Silar P."/>
            <person name="Natvig D.O."/>
            <person name="Lalanne C."/>
            <person name="Gautier V."/>
            <person name="Ament-Velasquez S.L."/>
            <person name="Kruys A."/>
            <person name="Hutchinson M.I."/>
            <person name="Powell A.J."/>
            <person name="Barry K."/>
            <person name="Miller A.N."/>
            <person name="Grigoriev I.V."/>
            <person name="Debuchy R."/>
            <person name="Gladieux P."/>
            <person name="Hiltunen Thoren M."/>
            <person name="Johannesson H."/>
        </authorList>
    </citation>
    <scope>NUCLEOTIDE SEQUENCE</scope>
    <source>
        <strain evidence="2">CBS 532.94</strain>
    </source>
</reference>
<feature type="region of interest" description="Disordered" evidence="1">
    <location>
        <begin position="1"/>
        <end position="23"/>
    </location>
</feature>
<dbReference type="Proteomes" id="UP001303760">
    <property type="component" value="Unassembled WGS sequence"/>
</dbReference>
<sequence>MAATTPAPTTIAPGSPPSGSDLELETVSTGIILPSPPDKLQDCHTDEQKTAWVVAQLKLTPYNEVLDLIDRFKDVKRFFLHKTVRKDGELQPVTFKLNTQPRAKSFALLLFTKRENKTRICKQCTSSKSQGPHDQCMQPDLGYGKGACTNCIYSGRGTECSLRLEIEEQEAQLKRAQGNKPPKLTARICRFATDRELERWLMLVKEELGLRAVEKERERHR</sequence>
<keyword evidence="3" id="KW-1185">Reference proteome</keyword>